<dbReference type="PANTHER" id="PTHR47256:SF3">
    <property type="entry name" value="ZN(II)2CYS6 TRANSCRIPTION FACTOR (EUROFUNG)"/>
    <property type="match status" value="1"/>
</dbReference>
<dbReference type="SUPFAM" id="SSF57701">
    <property type="entry name" value="Zn2/Cys6 DNA-binding domain"/>
    <property type="match status" value="1"/>
</dbReference>
<dbReference type="CDD" id="cd12148">
    <property type="entry name" value="fungal_TF_MHR"/>
    <property type="match status" value="1"/>
</dbReference>
<dbReference type="CDD" id="cd00067">
    <property type="entry name" value="GAL4"/>
    <property type="match status" value="1"/>
</dbReference>
<dbReference type="InterPro" id="IPR001138">
    <property type="entry name" value="Zn2Cys6_DnaBD"/>
</dbReference>
<dbReference type="EMBL" id="KV875113">
    <property type="protein sequence ID" value="OIW22488.1"/>
    <property type="molecule type" value="Genomic_DNA"/>
</dbReference>
<evidence type="ECO:0000313" key="6">
    <source>
        <dbReference type="Proteomes" id="UP000182658"/>
    </source>
</evidence>
<protein>
    <recommendedName>
        <fullName evidence="4">Zn(2)-C6 fungal-type domain-containing protein</fullName>
    </recommendedName>
</protein>
<gene>
    <name evidence="5" type="ORF">CONLIGDRAFT_218403</name>
</gene>
<dbReference type="SMART" id="SM00066">
    <property type="entry name" value="GAL4"/>
    <property type="match status" value="1"/>
</dbReference>
<evidence type="ECO:0000313" key="5">
    <source>
        <dbReference type="EMBL" id="OIW22488.1"/>
    </source>
</evidence>
<dbReference type="InParanoid" id="A0A1J7IY14"/>
<evidence type="ECO:0000256" key="2">
    <source>
        <dbReference type="ARBA" id="ARBA00023242"/>
    </source>
</evidence>
<proteinExistence type="predicted"/>
<dbReference type="PANTHER" id="PTHR47256">
    <property type="entry name" value="ZN(II)2CYS6 TRANSCRIPTION FACTOR (EUROFUNG)-RELATED"/>
    <property type="match status" value="1"/>
</dbReference>
<name>A0A1J7IY14_9PEZI</name>
<feature type="region of interest" description="Disordered" evidence="3">
    <location>
        <begin position="1"/>
        <end position="34"/>
    </location>
</feature>
<feature type="region of interest" description="Disordered" evidence="3">
    <location>
        <begin position="122"/>
        <end position="148"/>
    </location>
</feature>
<dbReference type="PROSITE" id="PS50048">
    <property type="entry name" value="ZN2_CY6_FUNGAL_2"/>
    <property type="match status" value="1"/>
</dbReference>
<dbReference type="GO" id="GO:0000981">
    <property type="term" value="F:DNA-binding transcription factor activity, RNA polymerase II-specific"/>
    <property type="evidence" value="ECO:0007669"/>
    <property type="project" value="InterPro"/>
</dbReference>
<dbReference type="GO" id="GO:0006351">
    <property type="term" value="P:DNA-templated transcription"/>
    <property type="evidence" value="ECO:0007669"/>
    <property type="project" value="InterPro"/>
</dbReference>
<dbReference type="InterPro" id="IPR036864">
    <property type="entry name" value="Zn2-C6_fun-type_DNA-bd_sf"/>
</dbReference>
<dbReference type="PROSITE" id="PS00463">
    <property type="entry name" value="ZN2_CY6_FUNGAL_1"/>
    <property type="match status" value="1"/>
</dbReference>
<dbReference type="STRING" id="1408157.A0A1J7IY14"/>
<dbReference type="GO" id="GO:0008270">
    <property type="term" value="F:zinc ion binding"/>
    <property type="evidence" value="ECO:0007669"/>
    <property type="project" value="InterPro"/>
</dbReference>
<organism evidence="5 6">
    <name type="scientific">Coniochaeta ligniaria NRRL 30616</name>
    <dbReference type="NCBI Taxonomy" id="1408157"/>
    <lineage>
        <taxon>Eukaryota</taxon>
        <taxon>Fungi</taxon>
        <taxon>Dikarya</taxon>
        <taxon>Ascomycota</taxon>
        <taxon>Pezizomycotina</taxon>
        <taxon>Sordariomycetes</taxon>
        <taxon>Sordariomycetidae</taxon>
        <taxon>Coniochaetales</taxon>
        <taxon>Coniochaetaceae</taxon>
        <taxon>Coniochaeta</taxon>
    </lineage>
</organism>
<accession>A0A1J7IY14</accession>
<dbReference type="Pfam" id="PF00172">
    <property type="entry name" value="Zn_clus"/>
    <property type="match status" value="1"/>
</dbReference>
<keyword evidence="6" id="KW-1185">Reference proteome</keyword>
<dbReference type="Proteomes" id="UP000182658">
    <property type="component" value="Unassembled WGS sequence"/>
</dbReference>
<keyword evidence="2" id="KW-0539">Nucleus</keyword>
<evidence type="ECO:0000256" key="1">
    <source>
        <dbReference type="ARBA" id="ARBA00022723"/>
    </source>
</evidence>
<dbReference type="Gene3D" id="4.10.240.10">
    <property type="entry name" value="Zn(2)-C6 fungal-type DNA-binding domain"/>
    <property type="match status" value="1"/>
</dbReference>
<feature type="domain" description="Zn(2)-C6 fungal-type" evidence="4">
    <location>
        <begin position="51"/>
        <end position="81"/>
    </location>
</feature>
<dbReference type="GO" id="GO:0003677">
    <property type="term" value="F:DNA binding"/>
    <property type="evidence" value="ECO:0007669"/>
    <property type="project" value="InterPro"/>
</dbReference>
<evidence type="ECO:0000259" key="4">
    <source>
        <dbReference type="PROSITE" id="PS50048"/>
    </source>
</evidence>
<dbReference type="OrthoDB" id="10261408at2759"/>
<keyword evidence="1" id="KW-0479">Metal-binding</keyword>
<reference evidence="5 6" key="1">
    <citation type="submission" date="2016-10" db="EMBL/GenBank/DDBJ databases">
        <title>Draft genome sequence of Coniochaeta ligniaria NRRL30616, a lignocellulolytic fungus for bioabatement of inhibitors in plant biomass hydrolysates.</title>
        <authorList>
            <consortium name="DOE Joint Genome Institute"/>
            <person name="Jimenez D.J."/>
            <person name="Hector R.E."/>
            <person name="Riley R."/>
            <person name="Sun H."/>
            <person name="Grigoriev I.V."/>
            <person name="Van Elsas J.D."/>
            <person name="Nichols N.N."/>
        </authorList>
    </citation>
    <scope>NUCLEOTIDE SEQUENCE [LARGE SCALE GENOMIC DNA]</scope>
    <source>
        <strain evidence="5 6">NRRL 30616</strain>
    </source>
</reference>
<dbReference type="AlphaFoldDB" id="A0A1J7IY14"/>
<dbReference type="Pfam" id="PF04082">
    <property type="entry name" value="Fungal_trans"/>
    <property type="match status" value="1"/>
</dbReference>
<dbReference type="InterPro" id="IPR007219">
    <property type="entry name" value="XnlR_reg_dom"/>
</dbReference>
<sequence>MPSKHQCKVMEHRKLLPRPENLEPDRSGPSNPQRALVSLFPKRKKAGGRFACDLCRSRKSACDGQRPACSTCRAKRSECIYKERDKARGDETSVELLHLLRTSSQDDAVDLLQKLRATNDPATLLEPSLERTEPGHQTGRPESFGSHFSESALAPKATGIELELMARYPVAYPCLCPVDVEIGAFDAWAGMSATSPPEVSLDNTSASASYASNGLNASHLDYISDVQSSSIWTSDSPHVSDEHRTTYCDLRLSRIDIRRWTDVRINDELAAAVLSFYLETDHPLHGLFDADLFLHDLVSGEHNFCSPMLVNAVLAWGCQAYGAIQEAAAAYKTAFFDEGISRWEEEEHRNTLTGIASAHLLSMTAISHGKDAAATHFLHEAVAMGHRMGLYGAVEKGSAKTWLNNHHTWIRAASHTAWGGYCAATQHSLHYQTPMVEHPPLLPIPGKLGSVLSRTTGEKYDSYPMPHYAGQTFNKLCELYQIAHKLLWVYYDGKGIEQDTPIKRVDLPFAEQLFRELLAWSACLSLDLVRSDGNPHHTVLIHTYFHCLVLDIFRPFLDKSKNLPLVSFEAGHHQHQGDVDVVYRASVNQLKRLVLFYLAKFDAAAHSALWQPALIYVLNALIRDARLSPEWTRTREWTFYFRSCMLGLSKQLPCFHITDKIVQGILSMAVRDEVMSRTEARNMLIEVRRSAGADGQAEVSSEMAAQDGKGSFIVDLDLAARNPPAATVDVLADQFDSLAMLAEVASMVIDGED</sequence>
<dbReference type="InterPro" id="IPR053187">
    <property type="entry name" value="Notoamide_regulator"/>
</dbReference>
<evidence type="ECO:0000256" key="3">
    <source>
        <dbReference type="SAM" id="MobiDB-lite"/>
    </source>
</evidence>